<dbReference type="AlphaFoldDB" id="A0AAV3SUW7"/>
<protein>
    <recommendedName>
        <fullName evidence="4">C2H2-type domain-containing protein</fullName>
    </recommendedName>
</protein>
<comment type="caution">
    <text evidence="2">The sequence shown here is derived from an EMBL/GenBank/DDBJ whole genome shotgun (WGS) entry which is preliminary data.</text>
</comment>
<evidence type="ECO:0000313" key="2">
    <source>
        <dbReference type="EMBL" id="GAA0551076.1"/>
    </source>
</evidence>
<proteinExistence type="predicted"/>
<reference evidence="2" key="2">
    <citation type="submission" date="2023-12" db="EMBL/GenBank/DDBJ databases">
        <authorList>
            <person name="Sun Q."/>
            <person name="Inoue M."/>
        </authorList>
    </citation>
    <scope>NUCLEOTIDE SEQUENCE</scope>
    <source>
        <strain evidence="2">JCM 14265</strain>
    </source>
</reference>
<organism evidence="2 3">
    <name type="scientific">Halorubrum ejinorense</name>
    <dbReference type="NCBI Taxonomy" id="425309"/>
    <lineage>
        <taxon>Archaea</taxon>
        <taxon>Methanobacteriati</taxon>
        <taxon>Methanobacteriota</taxon>
        <taxon>Stenosarchaea group</taxon>
        <taxon>Halobacteria</taxon>
        <taxon>Halobacteriales</taxon>
        <taxon>Haloferacaceae</taxon>
        <taxon>Halorubrum</taxon>
    </lineage>
</organism>
<evidence type="ECO:0000256" key="1">
    <source>
        <dbReference type="SAM" id="MobiDB-lite"/>
    </source>
</evidence>
<dbReference type="Proteomes" id="UP001501425">
    <property type="component" value="Unassembled WGS sequence"/>
</dbReference>
<dbReference type="EMBL" id="BAAADQ010000015">
    <property type="protein sequence ID" value="GAA0551076.1"/>
    <property type="molecule type" value="Genomic_DNA"/>
</dbReference>
<evidence type="ECO:0000313" key="3">
    <source>
        <dbReference type="Proteomes" id="UP001501425"/>
    </source>
</evidence>
<name>A0AAV3SUW7_9EURY</name>
<evidence type="ECO:0008006" key="4">
    <source>
        <dbReference type="Google" id="ProtNLM"/>
    </source>
</evidence>
<sequence>MAFLYTDLEDADSMSEDIVFVCTADGCDAGPWEGSHDAMAHCSEYPDHGYTGRPRSEIEPTREVIPATATRKRDNRNLQHKGHPEGAYAQND</sequence>
<accession>A0AAV3SUW7</accession>
<feature type="region of interest" description="Disordered" evidence="1">
    <location>
        <begin position="49"/>
        <end position="92"/>
    </location>
</feature>
<gene>
    <name evidence="2" type="ORF">GCM10008994_27490</name>
</gene>
<reference evidence="2" key="1">
    <citation type="journal article" date="2014" name="Int. J. Syst. Evol. Microbiol.">
        <title>Complete genome sequence of Corynebacterium casei LMG S-19264T (=DSM 44701T), isolated from a smear-ripened cheese.</title>
        <authorList>
            <consortium name="US DOE Joint Genome Institute (JGI-PGF)"/>
            <person name="Walter F."/>
            <person name="Albersmeier A."/>
            <person name="Kalinowski J."/>
            <person name="Ruckert C."/>
        </authorList>
    </citation>
    <scope>NUCLEOTIDE SEQUENCE</scope>
    <source>
        <strain evidence="2">JCM 14265</strain>
    </source>
</reference>